<sequence>MHFGCEVHYRSEIDEDVAIRASAVPLIHESRAMFDHTWWHSSTYSEDEIDASLIQHVGSKNAALHRAMTKWRPRLPNYIYKVELNRNAAVEPVIWVEGHNQEIMYALEKYPSRADITRYINGKEAPGDMSLFVNSKTVRHVKLIGTIQMHVGEDGRPAVQLLDEPLV</sequence>
<evidence type="ECO:0000313" key="1">
    <source>
        <dbReference type="EMBL" id="GAA2038041.1"/>
    </source>
</evidence>
<comment type="caution">
    <text evidence="1">The sequence shown here is derived from an EMBL/GenBank/DDBJ whole genome shotgun (WGS) entry which is preliminary data.</text>
</comment>
<proteinExistence type="predicted"/>
<protein>
    <submittedName>
        <fullName evidence="1">Uncharacterized protein</fullName>
    </submittedName>
</protein>
<keyword evidence="2" id="KW-1185">Reference proteome</keyword>
<dbReference type="EMBL" id="BAAAMN010000036">
    <property type="protein sequence ID" value="GAA2038041.1"/>
    <property type="molecule type" value="Genomic_DNA"/>
</dbReference>
<evidence type="ECO:0000313" key="2">
    <source>
        <dbReference type="Proteomes" id="UP001501461"/>
    </source>
</evidence>
<reference evidence="2" key="1">
    <citation type="journal article" date="2019" name="Int. J. Syst. Evol. Microbiol.">
        <title>The Global Catalogue of Microorganisms (GCM) 10K type strain sequencing project: providing services to taxonomists for standard genome sequencing and annotation.</title>
        <authorList>
            <consortium name="The Broad Institute Genomics Platform"/>
            <consortium name="The Broad Institute Genome Sequencing Center for Infectious Disease"/>
            <person name="Wu L."/>
            <person name="Ma J."/>
        </authorList>
    </citation>
    <scope>NUCLEOTIDE SEQUENCE [LARGE SCALE GENOMIC DNA]</scope>
    <source>
        <strain evidence="2">JCM 13595</strain>
    </source>
</reference>
<name>A0ABP5G537_9MICC</name>
<dbReference type="Proteomes" id="UP001501461">
    <property type="component" value="Unassembled WGS sequence"/>
</dbReference>
<organism evidence="1 2">
    <name type="scientific">Yaniella flava</name>
    <dbReference type="NCBI Taxonomy" id="287930"/>
    <lineage>
        <taxon>Bacteria</taxon>
        <taxon>Bacillati</taxon>
        <taxon>Actinomycetota</taxon>
        <taxon>Actinomycetes</taxon>
        <taxon>Micrococcales</taxon>
        <taxon>Micrococcaceae</taxon>
        <taxon>Yaniella</taxon>
    </lineage>
</organism>
<gene>
    <name evidence="1" type="ORF">GCM10009720_18140</name>
</gene>
<accession>A0ABP5G537</accession>